<keyword evidence="2" id="KW-0808">Transferase</keyword>
<reference evidence="2 3" key="1">
    <citation type="submission" date="2016-10" db="EMBL/GenBank/DDBJ databases">
        <authorList>
            <person name="de Groot N.N."/>
        </authorList>
    </citation>
    <scope>NUCLEOTIDE SEQUENCE [LARGE SCALE GENOMIC DNA]</scope>
    <source>
        <strain evidence="2 3">CGMCC 4.2026</strain>
    </source>
</reference>
<dbReference type="OrthoDB" id="4083144at2"/>
<dbReference type="Proteomes" id="UP000181951">
    <property type="component" value="Unassembled WGS sequence"/>
</dbReference>
<dbReference type="STRING" id="310780.SAMN05216267_1013118"/>
<dbReference type="EMBL" id="FODD01000013">
    <property type="protein sequence ID" value="SEN94516.1"/>
    <property type="molecule type" value="Genomic_DNA"/>
</dbReference>
<dbReference type="Gene3D" id="1.10.10.10">
    <property type="entry name" value="Winged helix-like DNA-binding domain superfamily/Winged helix DNA-binding domain"/>
    <property type="match status" value="1"/>
</dbReference>
<dbReference type="SUPFAM" id="SSF46785">
    <property type="entry name" value="Winged helix' DNA-binding domain"/>
    <property type="match status" value="1"/>
</dbReference>
<name>A0A1H8KPG6_9ACTN</name>
<dbReference type="PANTHER" id="PTHR18964:SF173">
    <property type="entry name" value="GLUCOKINASE"/>
    <property type="match status" value="1"/>
</dbReference>
<dbReference type="AlphaFoldDB" id="A0A1H8KPG6"/>
<evidence type="ECO:0000313" key="3">
    <source>
        <dbReference type="Proteomes" id="UP000181951"/>
    </source>
</evidence>
<sequence length="390" mass="40129">MAAVRGPRTSTALLESAVLACFHPATALNRAEIAGQTGLSRTVVTSLVNTLVARGDLAVVPAPRLAGPGRPAYSYRLSTALAPVALVRLDGAVTAVTLTNGSRPAVTRTTTTLPGEPGWEEEILRLMAAGRGRQPEPDPGQAPERVSRSPAAVRRVVVSAPFPVMPEVAESRASFREDIARTLLLRAFPGPVHLVNDAHLAALGEAVYGAAEGLRSSIHLVVRDGVGAGLVIDGRLFTGADGAAGEVAHVQVVPDGPECCCGNHGCLATQVTHKEADLALSALHERSLTPGEADALVAAGDRRALGYYRELGDLVARALAGTLTVLTPDAIVVDARLGPAHVPFAATLAAGLARHCPPAQIQNLRLVRGRLADAQASGAAAYDPAADGGM</sequence>
<protein>
    <submittedName>
        <fullName evidence="2">Sugar kinase of the NBD/HSP70 family, may contain an N-terminal HTH domain</fullName>
    </submittedName>
</protein>
<dbReference type="SUPFAM" id="SSF53067">
    <property type="entry name" value="Actin-like ATPase domain"/>
    <property type="match status" value="1"/>
</dbReference>
<keyword evidence="3" id="KW-1185">Reference proteome</keyword>
<comment type="similarity">
    <text evidence="1">Belongs to the ROK (NagC/XylR) family.</text>
</comment>
<dbReference type="InterPro" id="IPR036388">
    <property type="entry name" value="WH-like_DNA-bd_sf"/>
</dbReference>
<evidence type="ECO:0000313" key="2">
    <source>
        <dbReference type="EMBL" id="SEN94516.1"/>
    </source>
</evidence>
<organism evidence="2 3">
    <name type="scientific">Actinacidiphila rubida</name>
    <dbReference type="NCBI Taxonomy" id="310780"/>
    <lineage>
        <taxon>Bacteria</taxon>
        <taxon>Bacillati</taxon>
        <taxon>Actinomycetota</taxon>
        <taxon>Actinomycetes</taxon>
        <taxon>Kitasatosporales</taxon>
        <taxon>Streptomycetaceae</taxon>
        <taxon>Actinacidiphila</taxon>
    </lineage>
</organism>
<dbReference type="GO" id="GO:0016301">
    <property type="term" value="F:kinase activity"/>
    <property type="evidence" value="ECO:0007669"/>
    <property type="project" value="UniProtKB-KW"/>
</dbReference>
<accession>A0A1H8KPG6</accession>
<dbReference type="PANTHER" id="PTHR18964">
    <property type="entry name" value="ROK (REPRESSOR, ORF, KINASE) FAMILY"/>
    <property type="match status" value="1"/>
</dbReference>
<evidence type="ECO:0000256" key="1">
    <source>
        <dbReference type="ARBA" id="ARBA00006479"/>
    </source>
</evidence>
<proteinExistence type="inferred from homology"/>
<dbReference type="InterPro" id="IPR043129">
    <property type="entry name" value="ATPase_NBD"/>
</dbReference>
<dbReference type="Pfam" id="PF00480">
    <property type="entry name" value="ROK"/>
    <property type="match status" value="1"/>
</dbReference>
<dbReference type="InterPro" id="IPR000600">
    <property type="entry name" value="ROK"/>
</dbReference>
<dbReference type="RefSeq" id="WP_141726161.1">
    <property type="nucleotide sequence ID" value="NZ_FODD01000013.1"/>
</dbReference>
<dbReference type="Gene3D" id="3.30.420.40">
    <property type="match status" value="2"/>
</dbReference>
<keyword evidence="2" id="KW-0418">Kinase</keyword>
<gene>
    <name evidence="2" type="ORF">SAMN05216267_1013118</name>
</gene>
<dbReference type="InterPro" id="IPR036390">
    <property type="entry name" value="WH_DNA-bd_sf"/>
</dbReference>